<protein>
    <submittedName>
        <fullName evidence="1">Uncharacterized protein</fullName>
    </submittedName>
</protein>
<dbReference type="EnsemblProtists" id="HpaT806082">
    <property type="protein sequence ID" value="HpaP806082"/>
    <property type="gene ID" value="HpaG806082"/>
</dbReference>
<dbReference type="InParanoid" id="M4BI56"/>
<dbReference type="EMBL" id="JH598287">
    <property type="status" value="NOT_ANNOTATED_CDS"/>
    <property type="molecule type" value="Genomic_DNA"/>
</dbReference>
<dbReference type="HOGENOM" id="CLU_2693069_0_0_1"/>
<dbReference type="AlphaFoldDB" id="M4BI56"/>
<reference evidence="2" key="1">
    <citation type="journal article" date="2010" name="Science">
        <title>Signatures of adaptation to obligate biotrophy in the Hyaloperonospora arabidopsidis genome.</title>
        <authorList>
            <person name="Baxter L."/>
            <person name="Tripathy S."/>
            <person name="Ishaque N."/>
            <person name="Boot N."/>
            <person name="Cabral A."/>
            <person name="Kemen E."/>
            <person name="Thines M."/>
            <person name="Ah-Fong A."/>
            <person name="Anderson R."/>
            <person name="Badejoko W."/>
            <person name="Bittner-Eddy P."/>
            <person name="Boore J.L."/>
            <person name="Chibucos M.C."/>
            <person name="Coates M."/>
            <person name="Dehal P."/>
            <person name="Delehaunty K."/>
            <person name="Dong S."/>
            <person name="Downton P."/>
            <person name="Dumas B."/>
            <person name="Fabro G."/>
            <person name="Fronick C."/>
            <person name="Fuerstenberg S.I."/>
            <person name="Fulton L."/>
            <person name="Gaulin E."/>
            <person name="Govers F."/>
            <person name="Hughes L."/>
            <person name="Humphray S."/>
            <person name="Jiang R.H."/>
            <person name="Judelson H."/>
            <person name="Kamoun S."/>
            <person name="Kyung K."/>
            <person name="Meijer H."/>
            <person name="Minx P."/>
            <person name="Morris P."/>
            <person name="Nelson J."/>
            <person name="Phuntumart V."/>
            <person name="Qutob D."/>
            <person name="Rehmany A."/>
            <person name="Rougon-Cardoso A."/>
            <person name="Ryden P."/>
            <person name="Torto-Alalibo T."/>
            <person name="Studholme D."/>
            <person name="Wang Y."/>
            <person name="Win J."/>
            <person name="Wood J."/>
            <person name="Clifton S.W."/>
            <person name="Rogers J."/>
            <person name="Van den Ackerveken G."/>
            <person name="Jones J.D."/>
            <person name="McDowell J.M."/>
            <person name="Beynon J."/>
            <person name="Tyler B.M."/>
        </authorList>
    </citation>
    <scope>NUCLEOTIDE SEQUENCE [LARGE SCALE GENOMIC DNA]</scope>
    <source>
        <strain evidence="2">Emoy2</strain>
    </source>
</reference>
<keyword evidence="2" id="KW-1185">Reference proteome</keyword>
<evidence type="ECO:0000313" key="1">
    <source>
        <dbReference type="EnsemblProtists" id="HpaP806082"/>
    </source>
</evidence>
<proteinExistence type="predicted"/>
<name>M4BI56_HYAAE</name>
<dbReference type="Proteomes" id="UP000011713">
    <property type="component" value="Unassembled WGS sequence"/>
</dbReference>
<reference evidence="1" key="2">
    <citation type="submission" date="2015-06" db="UniProtKB">
        <authorList>
            <consortium name="EnsemblProtists"/>
        </authorList>
    </citation>
    <scope>IDENTIFICATION</scope>
    <source>
        <strain evidence="1">Emoy2</strain>
    </source>
</reference>
<evidence type="ECO:0000313" key="2">
    <source>
        <dbReference type="Proteomes" id="UP000011713"/>
    </source>
</evidence>
<dbReference type="VEuPathDB" id="FungiDB:HpaG806082"/>
<organism evidence="1 2">
    <name type="scientific">Hyaloperonospora arabidopsidis (strain Emoy2)</name>
    <name type="common">Downy mildew agent</name>
    <name type="synonym">Peronospora arabidopsidis</name>
    <dbReference type="NCBI Taxonomy" id="559515"/>
    <lineage>
        <taxon>Eukaryota</taxon>
        <taxon>Sar</taxon>
        <taxon>Stramenopiles</taxon>
        <taxon>Oomycota</taxon>
        <taxon>Peronosporomycetes</taxon>
        <taxon>Peronosporales</taxon>
        <taxon>Peronosporaceae</taxon>
        <taxon>Hyaloperonospora</taxon>
    </lineage>
</organism>
<sequence length="74" mass="8142">MFKAVEDTMPAASSTEVLHYVLASAEETVNLSELTWDWFLSKLKKGKIHEIVAPVPKKNLVGCCSSSTMDESVL</sequence>
<accession>M4BI56</accession>